<keyword evidence="4" id="KW-0804">Transcription</keyword>
<dbReference type="PRINTS" id="PR00039">
    <property type="entry name" value="HTHLYSR"/>
</dbReference>
<evidence type="ECO:0000259" key="5">
    <source>
        <dbReference type="PROSITE" id="PS50931"/>
    </source>
</evidence>
<dbReference type="Pfam" id="PF00126">
    <property type="entry name" value="HTH_1"/>
    <property type="match status" value="1"/>
</dbReference>
<dbReference type="EMBL" id="JBITGY010000017">
    <property type="protein sequence ID" value="MFI6505042.1"/>
    <property type="molecule type" value="Genomic_DNA"/>
</dbReference>
<evidence type="ECO:0000256" key="4">
    <source>
        <dbReference type="ARBA" id="ARBA00023163"/>
    </source>
</evidence>
<feature type="domain" description="HTH lysR-type" evidence="5">
    <location>
        <begin position="2"/>
        <end position="59"/>
    </location>
</feature>
<dbReference type="Gene3D" id="3.40.190.10">
    <property type="entry name" value="Periplasmic binding protein-like II"/>
    <property type="match status" value="2"/>
</dbReference>
<evidence type="ECO:0000313" key="7">
    <source>
        <dbReference type="Proteomes" id="UP001612741"/>
    </source>
</evidence>
<evidence type="ECO:0000256" key="3">
    <source>
        <dbReference type="ARBA" id="ARBA00023125"/>
    </source>
</evidence>
<sequence length="317" mass="34169">MLEERRLRTFAAVAEAGSIARAAEKLGYTPPAVSQQLAALERHLNCRLFDRGPRGAHLTEAGRILLAVARDLLDRLDVAEATALRLGRTQLGPLTIAAFASAGWKLVPKAFALLRERHPRLRHFLVEADPPDSLAMLKAGEVDLVITATCDGVPTLPESALEFHPLLDDPFLIALPEGHVLAHRESLALTELTDDSWIAGMPESMCTRAMVNACHVAGFDPDVQLNVSDFTTICGMVAAGFGIALVPALAVPTARPGVRYIPLKDGLARHISAVTRPHTTHSPSALLADALELFRAAANEEVLHQADQRRDQRASPS</sequence>
<comment type="similarity">
    <text evidence="1">Belongs to the LysR transcriptional regulatory family.</text>
</comment>
<dbReference type="CDD" id="cd08423">
    <property type="entry name" value="PBP2_LTTR_like_6"/>
    <property type="match status" value="1"/>
</dbReference>
<dbReference type="Proteomes" id="UP001612741">
    <property type="component" value="Unassembled WGS sequence"/>
</dbReference>
<dbReference type="PANTHER" id="PTHR30346:SF29">
    <property type="entry name" value="LYSR SUBSTRATE-BINDING"/>
    <property type="match status" value="1"/>
</dbReference>
<dbReference type="PANTHER" id="PTHR30346">
    <property type="entry name" value="TRANSCRIPTIONAL DUAL REGULATOR HCAR-RELATED"/>
    <property type="match status" value="1"/>
</dbReference>
<accession>A0ABW7ZA38</accession>
<protein>
    <submittedName>
        <fullName evidence="6">LysR family transcriptional regulator</fullName>
    </submittedName>
</protein>
<dbReference type="Pfam" id="PF03466">
    <property type="entry name" value="LysR_substrate"/>
    <property type="match status" value="1"/>
</dbReference>
<evidence type="ECO:0000313" key="6">
    <source>
        <dbReference type="EMBL" id="MFI6505042.1"/>
    </source>
</evidence>
<keyword evidence="3" id="KW-0238">DNA-binding</keyword>
<dbReference type="InterPro" id="IPR005119">
    <property type="entry name" value="LysR_subst-bd"/>
</dbReference>
<organism evidence="6 7">
    <name type="scientific">Nonomuraea typhae</name>
    <dbReference type="NCBI Taxonomy" id="2603600"/>
    <lineage>
        <taxon>Bacteria</taxon>
        <taxon>Bacillati</taxon>
        <taxon>Actinomycetota</taxon>
        <taxon>Actinomycetes</taxon>
        <taxon>Streptosporangiales</taxon>
        <taxon>Streptosporangiaceae</taxon>
        <taxon>Nonomuraea</taxon>
    </lineage>
</organism>
<gene>
    <name evidence="6" type="ORF">ACIBG2_47205</name>
</gene>
<reference evidence="6 7" key="1">
    <citation type="submission" date="2024-10" db="EMBL/GenBank/DDBJ databases">
        <title>The Natural Products Discovery Center: Release of the First 8490 Sequenced Strains for Exploring Actinobacteria Biosynthetic Diversity.</title>
        <authorList>
            <person name="Kalkreuter E."/>
            <person name="Kautsar S.A."/>
            <person name="Yang D."/>
            <person name="Bader C.D."/>
            <person name="Teijaro C.N."/>
            <person name="Fluegel L."/>
            <person name="Davis C.M."/>
            <person name="Simpson J.R."/>
            <person name="Lauterbach L."/>
            <person name="Steele A.D."/>
            <person name="Gui C."/>
            <person name="Meng S."/>
            <person name="Li G."/>
            <person name="Viehrig K."/>
            <person name="Ye F."/>
            <person name="Su P."/>
            <person name="Kiefer A.F."/>
            <person name="Nichols A."/>
            <person name="Cepeda A.J."/>
            <person name="Yan W."/>
            <person name="Fan B."/>
            <person name="Jiang Y."/>
            <person name="Adhikari A."/>
            <person name="Zheng C.-J."/>
            <person name="Schuster L."/>
            <person name="Cowan T.M."/>
            <person name="Smanski M.J."/>
            <person name="Chevrette M.G."/>
            <person name="De Carvalho L.P.S."/>
            <person name="Shen B."/>
        </authorList>
    </citation>
    <scope>NUCLEOTIDE SEQUENCE [LARGE SCALE GENOMIC DNA]</scope>
    <source>
        <strain evidence="6 7">NPDC050545</strain>
    </source>
</reference>
<comment type="caution">
    <text evidence="6">The sequence shown here is derived from an EMBL/GenBank/DDBJ whole genome shotgun (WGS) entry which is preliminary data.</text>
</comment>
<name>A0ABW7ZA38_9ACTN</name>
<dbReference type="InterPro" id="IPR036390">
    <property type="entry name" value="WH_DNA-bd_sf"/>
</dbReference>
<dbReference type="Gene3D" id="1.10.10.10">
    <property type="entry name" value="Winged helix-like DNA-binding domain superfamily/Winged helix DNA-binding domain"/>
    <property type="match status" value="1"/>
</dbReference>
<keyword evidence="7" id="KW-1185">Reference proteome</keyword>
<evidence type="ECO:0000256" key="2">
    <source>
        <dbReference type="ARBA" id="ARBA00023015"/>
    </source>
</evidence>
<dbReference type="SUPFAM" id="SSF53850">
    <property type="entry name" value="Periplasmic binding protein-like II"/>
    <property type="match status" value="1"/>
</dbReference>
<dbReference type="PROSITE" id="PS50931">
    <property type="entry name" value="HTH_LYSR"/>
    <property type="match status" value="1"/>
</dbReference>
<proteinExistence type="inferred from homology"/>
<dbReference type="RefSeq" id="WP_397091048.1">
    <property type="nucleotide sequence ID" value="NZ_JBITGY010000017.1"/>
</dbReference>
<evidence type="ECO:0000256" key="1">
    <source>
        <dbReference type="ARBA" id="ARBA00009437"/>
    </source>
</evidence>
<dbReference type="InterPro" id="IPR000847">
    <property type="entry name" value="LysR_HTH_N"/>
</dbReference>
<keyword evidence="2" id="KW-0805">Transcription regulation</keyword>
<dbReference type="SUPFAM" id="SSF46785">
    <property type="entry name" value="Winged helix' DNA-binding domain"/>
    <property type="match status" value="1"/>
</dbReference>
<dbReference type="InterPro" id="IPR036388">
    <property type="entry name" value="WH-like_DNA-bd_sf"/>
</dbReference>